<protein>
    <recommendedName>
        <fullName evidence="3">histidine kinase</fullName>
        <ecNumber evidence="3">2.7.13.3</ecNumber>
    </recommendedName>
</protein>
<evidence type="ECO:0000256" key="8">
    <source>
        <dbReference type="ARBA" id="ARBA00022840"/>
    </source>
</evidence>
<dbReference type="Proteomes" id="UP001177943">
    <property type="component" value="Chromosome"/>
</dbReference>
<dbReference type="PANTHER" id="PTHR45453:SF1">
    <property type="entry name" value="PHOSPHATE REGULON SENSOR PROTEIN PHOR"/>
    <property type="match status" value="1"/>
</dbReference>
<keyword evidence="6" id="KW-0547">Nucleotide-binding</keyword>
<gene>
    <name evidence="12" type="ORF">QNH46_09610</name>
</gene>
<keyword evidence="9" id="KW-0902">Two-component regulatory system</keyword>
<dbReference type="InterPro" id="IPR036890">
    <property type="entry name" value="HATPase_C_sf"/>
</dbReference>
<evidence type="ECO:0000256" key="4">
    <source>
        <dbReference type="ARBA" id="ARBA00022553"/>
    </source>
</evidence>
<feature type="domain" description="Histidine kinase" evidence="11">
    <location>
        <begin position="145"/>
        <end position="368"/>
    </location>
</feature>
<dbReference type="GO" id="GO:0016036">
    <property type="term" value="P:cellular response to phosphate starvation"/>
    <property type="evidence" value="ECO:0007669"/>
    <property type="project" value="TreeGrafter"/>
</dbReference>
<dbReference type="Gene3D" id="3.30.565.10">
    <property type="entry name" value="Histidine kinase-like ATPase, C-terminal domain"/>
    <property type="match status" value="1"/>
</dbReference>
<proteinExistence type="predicted"/>
<dbReference type="InterPro" id="IPR004358">
    <property type="entry name" value="Sig_transdc_His_kin-like_C"/>
</dbReference>
<dbReference type="SUPFAM" id="SSF55874">
    <property type="entry name" value="ATPase domain of HSP90 chaperone/DNA topoisomerase II/histidine kinase"/>
    <property type="match status" value="1"/>
</dbReference>
<keyword evidence="10" id="KW-0812">Transmembrane</keyword>
<keyword evidence="7 12" id="KW-0418">Kinase</keyword>
<keyword evidence="4" id="KW-0597">Phosphoprotein</keyword>
<reference evidence="12" key="1">
    <citation type="submission" date="2023-05" db="EMBL/GenBank/DDBJ databases">
        <title>Comparative genomics of Bacillaceae isolates and their secondary metabolite potential.</title>
        <authorList>
            <person name="Song L."/>
            <person name="Nielsen L.J."/>
            <person name="Mohite O."/>
            <person name="Xu X."/>
            <person name="Weber T."/>
            <person name="Kovacs A.T."/>
        </authorList>
    </citation>
    <scope>NUCLEOTIDE SEQUENCE</scope>
    <source>
        <strain evidence="12">B2_4</strain>
    </source>
</reference>
<dbReference type="SUPFAM" id="SSF47384">
    <property type="entry name" value="Homodimeric domain of signal transducing histidine kinase"/>
    <property type="match status" value="1"/>
</dbReference>
<dbReference type="InterPro" id="IPR005467">
    <property type="entry name" value="His_kinase_dom"/>
</dbReference>
<dbReference type="PANTHER" id="PTHR45453">
    <property type="entry name" value="PHOSPHATE REGULON SENSOR PROTEIN PHOR"/>
    <property type="match status" value="1"/>
</dbReference>
<dbReference type="GO" id="GO:0004721">
    <property type="term" value="F:phosphoprotein phosphatase activity"/>
    <property type="evidence" value="ECO:0007669"/>
    <property type="project" value="TreeGrafter"/>
</dbReference>
<accession>A0AA95I7S1</accession>
<dbReference type="GO" id="GO:0005524">
    <property type="term" value="F:ATP binding"/>
    <property type="evidence" value="ECO:0007669"/>
    <property type="project" value="UniProtKB-KW"/>
</dbReference>
<dbReference type="GO" id="GO:0000155">
    <property type="term" value="F:phosphorelay sensor kinase activity"/>
    <property type="evidence" value="ECO:0007669"/>
    <property type="project" value="InterPro"/>
</dbReference>
<feature type="transmembrane region" description="Helical" evidence="10">
    <location>
        <begin position="12"/>
        <end position="36"/>
    </location>
</feature>
<organism evidence="12 13">
    <name type="scientific">Paenibacillus woosongensis</name>
    <dbReference type="NCBI Taxonomy" id="307580"/>
    <lineage>
        <taxon>Bacteria</taxon>
        <taxon>Bacillati</taxon>
        <taxon>Bacillota</taxon>
        <taxon>Bacilli</taxon>
        <taxon>Bacillales</taxon>
        <taxon>Paenibacillaceae</taxon>
        <taxon>Paenibacillus</taxon>
    </lineage>
</organism>
<evidence type="ECO:0000313" key="12">
    <source>
        <dbReference type="EMBL" id="WHX50871.1"/>
    </source>
</evidence>
<evidence type="ECO:0000256" key="2">
    <source>
        <dbReference type="ARBA" id="ARBA00004370"/>
    </source>
</evidence>
<dbReference type="InterPro" id="IPR003661">
    <property type="entry name" value="HisK_dim/P_dom"/>
</dbReference>
<evidence type="ECO:0000256" key="3">
    <source>
        <dbReference type="ARBA" id="ARBA00012438"/>
    </source>
</evidence>
<dbReference type="CDD" id="cd00082">
    <property type="entry name" value="HisKA"/>
    <property type="match status" value="1"/>
</dbReference>
<evidence type="ECO:0000256" key="9">
    <source>
        <dbReference type="ARBA" id="ARBA00023012"/>
    </source>
</evidence>
<dbReference type="Gene3D" id="1.10.287.130">
    <property type="match status" value="1"/>
</dbReference>
<evidence type="ECO:0000256" key="7">
    <source>
        <dbReference type="ARBA" id="ARBA00022777"/>
    </source>
</evidence>
<comment type="subcellular location">
    <subcellularLocation>
        <location evidence="2">Membrane</location>
    </subcellularLocation>
</comment>
<name>A0AA95I7S1_9BACL</name>
<dbReference type="SMART" id="SM00387">
    <property type="entry name" value="HATPase_c"/>
    <property type="match status" value="1"/>
</dbReference>
<evidence type="ECO:0000259" key="11">
    <source>
        <dbReference type="PROSITE" id="PS50109"/>
    </source>
</evidence>
<evidence type="ECO:0000313" key="13">
    <source>
        <dbReference type="Proteomes" id="UP001177943"/>
    </source>
</evidence>
<dbReference type="PRINTS" id="PR00344">
    <property type="entry name" value="BCTRLSENSOR"/>
</dbReference>
<keyword evidence="5" id="KW-0808">Transferase</keyword>
<feature type="transmembrane region" description="Helical" evidence="10">
    <location>
        <begin position="48"/>
        <end position="69"/>
    </location>
</feature>
<keyword evidence="10" id="KW-1133">Transmembrane helix</keyword>
<dbReference type="InterPro" id="IPR036097">
    <property type="entry name" value="HisK_dim/P_sf"/>
</dbReference>
<sequence>MNIKLRFSIHFIAGLFAWILSMGIVVMLIIDGILPMLGLYEGMPGYDLILIILFAVSIIVSSLIFSWYFSRPIWLIISWISRLSQGIYQEPADSDKMYTKRNKLKRPYRLFREIITNIYELSDQLRKSQQEREKLEQLKKDWIAGISHDLKTPLTYISGYSALLLNEEYAWSEEEKHSFMQEILKKSKHMEALIQDFNLSLRLQETKAQIPLRLEEANLVEFLKSLLADTWNDPHLQEYDLSFHCEEDLIPFSFDRRLLYRAIQNLLINAVMHNPPGTAISVQLTNVQNEFIKVTIEDNGVGMDRTTVENLFKKYYRGATPDSSSAHHSMGLGLSIVKDLILAHRGHISVNSIPEKGTTFYITIPFAK</sequence>
<dbReference type="RefSeq" id="WP_283927892.1">
    <property type="nucleotide sequence ID" value="NZ_CP126084.1"/>
</dbReference>
<keyword evidence="8" id="KW-0067">ATP-binding</keyword>
<evidence type="ECO:0000256" key="1">
    <source>
        <dbReference type="ARBA" id="ARBA00000085"/>
    </source>
</evidence>
<evidence type="ECO:0000256" key="6">
    <source>
        <dbReference type="ARBA" id="ARBA00022741"/>
    </source>
</evidence>
<evidence type="ECO:0000256" key="10">
    <source>
        <dbReference type="SAM" id="Phobius"/>
    </source>
</evidence>
<dbReference type="SMART" id="SM00388">
    <property type="entry name" value="HisKA"/>
    <property type="match status" value="1"/>
</dbReference>
<dbReference type="Pfam" id="PF02518">
    <property type="entry name" value="HATPase_c"/>
    <property type="match status" value="1"/>
</dbReference>
<dbReference type="GO" id="GO:0005886">
    <property type="term" value="C:plasma membrane"/>
    <property type="evidence" value="ECO:0007669"/>
    <property type="project" value="TreeGrafter"/>
</dbReference>
<dbReference type="InterPro" id="IPR050351">
    <property type="entry name" value="BphY/WalK/GraS-like"/>
</dbReference>
<keyword evidence="10" id="KW-0472">Membrane</keyword>
<dbReference type="AlphaFoldDB" id="A0AA95I7S1"/>
<dbReference type="Pfam" id="PF00512">
    <property type="entry name" value="HisKA"/>
    <property type="match status" value="1"/>
</dbReference>
<dbReference type="InterPro" id="IPR003594">
    <property type="entry name" value="HATPase_dom"/>
</dbReference>
<dbReference type="EMBL" id="CP126084">
    <property type="protein sequence ID" value="WHX50871.1"/>
    <property type="molecule type" value="Genomic_DNA"/>
</dbReference>
<dbReference type="PROSITE" id="PS50109">
    <property type="entry name" value="HIS_KIN"/>
    <property type="match status" value="1"/>
</dbReference>
<comment type="catalytic activity">
    <reaction evidence="1">
        <text>ATP + protein L-histidine = ADP + protein N-phospho-L-histidine.</text>
        <dbReference type="EC" id="2.7.13.3"/>
    </reaction>
</comment>
<dbReference type="KEGG" id="pwn:QNH46_09610"/>
<evidence type="ECO:0000256" key="5">
    <source>
        <dbReference type="ARBA" id="ARBA00022679"/>
    </source>
</evidence>
<dbReference type="EC" id="2.7.13.3" evidence="3"/>